<gene>
    <name evidence="1" type="ORF">BDN72DRAFT_863235</name>
</gene>
<name>A0ACD3A891_9AGAR</name>
<keyword evidence="2" id="KW-1185">Reference proteome</keyword>
<accession>A0ACD3A891</accession>
<proteinExistence type="predicted"/>
<reference evidence="1 2" key="1">
    <citation type="journal article" date="2019" name="Nat. Ecol. Evol.">
        <title>Megaphylogeny resolves global patterns of mushroom evolution.</title>
        <authorList>
            <person name="Varga T."/>
            <person name="Krizsan K."/>
            <person name="Foldi C."/>
            <person name="Dima B."/>
            <person name="Sanchez-Garcia M."/>
            <person name="Sanchez-Ramirez S."/>
            <person name="Szollosi G.J."/>
            <person name="Szarkandi J.G."/>
            <person name="Papp V."/>
            <person name="Albert L."/>
            <person name="Andreopoulos W."/>
            <person name="Angelini C."/>
            <person name="Antonin V."/>
            <person name="Barry K.W."/>
            <person name="Bougher N.L."/>
            <person name="Buchanan P."/>
            <person name="Buyck B."/>
            <person name="Bense V."/>
            <person name="Catcheside P."/>
            <person name="Chovatia M."/>
            <person name="Cooper J."/>
            <person name="Damon W."/>
            <person name="Desjardin D."/>
            <person name="Finy P."/>
            <person name="Geml J."/>
            <person name="Haridas S."/>
            <person name="Hughes K."/>
            <person name="Justo A."/>
            <person name="Karasinski D."/>
            <person name="Kautmanova I."/>
            <person name="Kiss B."/>
            <person name="Kocsube S."/>
            <person name="Kotiranta H."/>
            <person name="LaButti K.M."/>
            <person name="Lechner B.E."/>
            <person name="Liimatainen K."/>
            <person name="Lipzen A."/>
            <person name="Lukacs Z."/>
            <person name="Mihaltcheva S."/>
            <person name="Morgado L.N."/>
            <person name="Niskanen T."/>
            <person name="Noordeloos M.E."/>
            <person name="Ohm R.A."/>
            <person name="Ortiz-Santana B."/>
            <person name="Ovrebo C."/>
            <person name="Racz N."/>
            <person name="Riley R."/>
            <person name="Savchenko A."/>
            <person name="Shiryaev A."/>
            <person name="Soop K."/>
            <person name="Spirin V."/>
            <person name="Szebenyi C."/>
            <person name="Tomsovsky M."/>
            <person name="Tulloss R.E."/>
            <person name="Uehling J."/>
            <person name="Grigoriev I.V."/>
            <person name="Vagvolgyi C."/>
            <person name="Papp T."/>
            <person name="Martin F.M."/>
            <person name="Miettinen O."/>
            <person name="Hibbett D.S."/>
            <person name="Nagy L.G."/>
        </authorList>
    </citation>
    <scope>NUCLEOTIDE SEQUENCE [LARGE SCALE GENOMIC DNA]</scope>
    <source>
        <strain evidence="1 2">NL-1719</strain>
    </source>
</reference>
<dbReference type="Proteomes" id="UP000308600">
    <property type="component" value="Unassembled WGS sequence"/>
</dbReference>
<evidence type="ECO:0000313" key="1">
    <source>
        <dbReference type="EMBL" id="TFK61918.1"/>
    </source>
</evidence>
<organism evidence="1 2">
    <name type="scientific">Pluteus cervinus</name>
    <dbReference type="NCBI Taxonomy" id="181527"/>
    <lineage>
        <taxon>Eukaryota</taxon>
        <taxon>Fungi</taxon>
        <taxon>Dikarya</taxon>
        <taxon>Basidiomycota</taxon>
        <taxon>Agaricomycotina</taxon>
        <taxon>Agaricomycetes</taxon>
        <taxon>Agaricomycetidae</taxon>
        <taxon>Agaricales</taxon>
        <taxon>Pluteineae</taxon>
        <taxon>Pluteaceae</taxon>
        <taxon>Pluteus</taxon>
    </lineage>
</organism>
<protein>
    <submittedName>
        <fullName evidence="1">Uncharacterized protein</fullName>
    </submittedName>
</protein>
<sequence length="613" mass="70110">MPTIGRIPSKEQCVIAAIVSGWCPRQVIATIFSIIPHLPLPRCLCSADELGVGSEESTLRSWEHRQLALQLCEGNIRQVWDGFGIIGDVVPFTAYLPRANIHEVMTPDLLHQLIKGVFKDHLVTWVVEWLQQQHNGNTKITDMDRRINAAGHFTGLRRFPDGRNFKQWTGDDSKALMKVFVPALDGLVPEGMVRTVSTFMEFCYLARRSIINTKDLEVMEAVLDDFHRQREIFKHEGIRADFNLPRQHSLRHYRLQIQRFGAPNGLCSSITESKHIKDVKEPWRRSNRNQPLGQMLTTIQRTAQLQVFDTHARSRDLFKLGINIGPASVTEHIPTIAAVQVLPSTKKADPFDGDAEDCEDDDENSDEVEDLDVQLTTVCSSFVRLPARPAPGYHREVDQLGPRLDVPLREYVARFLYDQMHPNSGQSGWEVDLKDCPTPSFTLRVNLYHLARVVLYAPSDRSNIRSLRKELIRANPSWLGEGPRNDCVFVQKPNRSRSHGGFKDLEVAQVQAFLSFEHEACLYPCALVCWFEKVGDAPCPVTRMWRVRPKLDHARRQVRTIIRLDSIVRAAHLIGAYGPTPLPREYCYQDCNRTFKTFYINKYIDHHAHELAF</sequence>
<dbReference type="EMBL" id="ML208619">
    <property type="protein sequence ID" value="TFK61918.1"/>
    <property type="molecule type" value="Genomic_DNA"/>
</dbReference>
<evidence type="ECO:0000313" key="2">
    <source>
        <dbReference type="Proteomes" id="UP000308600"/>
    </source>
</evidence>